<gene>
    <name evidence="2" type="ORF">ABMA28_001191</name>
</gene>
<dbReference type="AlphaFoldDB" id="A0ABD0T6L9"/>
<name>A0ABD0T6L9_LOXSC</name>
<sequence>MSSRKRLNVHEIISYLEEDSPIISADIFITPPENVDFSDEDSGSEDSGQISNLARRQLLAEAEVRCQVPSSEGILETVEGIPCINRDMEDRNNGQDEQENQPSTSSSAEPPGKKAKIVVTRKWRQKDIESKLEQESTVPDFVLDKDNPLEFFEMFFDDEVYEMLRSSTEKNAIAKGQ</sequence>
<proteinExistence type="predicted"/>
<evidence type="ECO:0000313" key="3">
    <source>
        <dbReference type="Proteomes" id="UP001549921"/>
    </source>
</evidence>
<comment type="caution">
    <text evidence="2">The sequence shown here is derived from an EMBL/GenBank/DDBJ whole genome shotgun (WGS) entry which is preliminary data.</text>
</comment>
<reference evidence="2 3" key="1">
    <citation type="submission" date="2024-06" db="EMBL/GenBank/DDBJ databases">
        <title>A chromosome-level genome assembly of beet webworm, Loxostege sticticalis.</title>
        <authorList>
            <person name="Zhang Y."/>
        </authorList>
    </citation>
    <scope>NUCLEOTIDE SEQUENCE [LARGE SCALE GENOMIC DNA]</scope>
    <source>
        <strain evidence="2">AQ028</strain>
        <tissue evidence="2">Male pupae</tissue>
    </source>
</reference>
<evidence type="ECO:0000256" key="1">
    <source>
        <dbReference type="SAM" id="MobiDB-lite"/>
    </source>
</evidence>
<protein>
    <submittedName>
        <fullName evidence="2">Uncharacterized protein</fullName>
    </submittedName>
</protein>
<accession>A0ABD0T6L9</accession>
<dbReference type="PANTHER" id="PTHR47055">
    <property type="entry name" value="DDE_TNP_1_7 DOMAIN-CONTAINING PROTEIN"/>
    <property type="match status" value="1"/>
</dbReference>
<dbReference type="InterPro" id="IPR052638">
    <property type="entry name" value="PiggyBac_TE-derived"/>
</dbReference>
<dbReference type="PANTHER" id="PTHR47055:SF3">
    <property type="entry name" value="PHORBOL-ESTER_DAG-TYPE DOMAIN-CONTAINING PROTEIN"/>
    <property type="match status" value="1"/>
</dbReference>
<dbReference type="EMBL" id="JBEDNZ010000010">
    <property type="protein sequence ID" value="KAL0833081.1"/>
    <property type="molecule type" value="Genomic_DNA"/>
</dbReference>
<evidence type="ECO:0000313" key="2">
    <source>
        <dbReference type="EMBL" id="KAL0833081.1"/>
    </source>
</evidence>
<feature type="region of interest" description="Disordered" evidence="1">
    <location>
        <begin position="78"/>
        <end position="118"/>
    </location>
</feature>
<organism evidence="2 3">
    <name type="scientific">Loxostege sticticalis</name>
    <name type="common">Beet webworm moth</name>
    <dbReference type="NCBI Taxonomy" id="481309"/>
    <lineage>
        <taxon>Eukaryota</taxon>
        <taxon>Metazoa</taxon>
        <taxon>Ecdysozoa</taxon>
        <taxon>Arthropoda</taxon>
        <taxon>Hexapoda</taxon>
        <taxon>Insecta</taxon>
        <taxon>Pterygota</taxon>
        <taxon>Neoptera</taxon>
        <taxon>Endopterygota</taxon>
        <taxon>Lepidoptera</taxon>
        <taxon>Glossata</taxon>
        <taxon>Ditrysia</taxon>
        <taxon>Pyraloidea</taxon>
        <taxon>Crambidae</taxon>
        <taxon>Pyraustinae</taxon>
        <taxon>Loxostege</taxon>
    </lineage>
</organism>
<dbReference type="Proteomes" id="UP001549921">
    <property type="component" value="Unassembled WGS sequence"/>
</dbReference>